<proteinExistence type="predicted"/>
<name>A0AAV7NG47_PLEWA</name>
<feature type="compositionally biased region" description="Acidic residues" evidence="1">
    <location>
        <begin position="75"/>
        <end position="88"/>
    </location>
</feature>
<dbReference type="PANTHER" id="PTHR46888:SF1">
    <property type="entry name" value="RIBONUCLEASE H"/>
    <property type="match status" value="1"/>
</dbReference>
<keyword evidence="3" id="KW-1185">Reference proteome</keyword>
<organism evidence="2 3">
    <name type="scientific">Pleurodeles waltl</name>
    <name type="common">Iberian ribbed newt</name>
    <dbReference type="NCBI Taxonomy" id="8319"/>
    <lineage>
        <taxon>Eukaryota</taxon>
        <taxon>Metazoa</taxon>
        <taxon>Chordata</taxon>
        <taxon>Craniata</taxon>
        <taxon>Vertebrata</taxon>
        <taxon>Euteleostomi</taxon>
        <taxon>Amphibia</taxon>
        <taxon>Batrachia</taxon>
        <taxon>Caudata</taxon>
        <taxon>Salamandroidea</taxon>
        <taxon>Salamandridae</taxon>
        <taxon>Pleurodelinae</taxon>
        <taxon>Pleurodeles</taxon>
    </lineage>
</organism>
<feature type="region of interest" description="Disordered" evidence="1">
    <location>
        <begin position="393"/>
        <end position="441"/>
    </location>
</feature>
<dbReference type="PANTHER" id="PTHR46888">
    <property type="entry name" value="ZINC KNUCKLE DOMAINCONTAINING PROTEIN-RELATED"/>
    <property type="match status" value="1"/>
</dbReference>
<accession>A0AAV7NG47</accession>
<feature type="region of interest" description="Disordered" evidence="1">
    <location>
        <begin position="39"/>
        <end position="130"/>
    </location>
</feature>
<evidence type="ECO:0008006" key="4">
    <source>
        <dbReference type="Google" id="ProtNLM"/>
    </source>
</evidence>
<gene>
    <name evidence="2" type="ORF">NDU88_001779</name>
</gene>
<comment type="caution">
    <text evidence="2">The sequence shown here is derived from an EMBL/GenBank/DDBJ whole genome shotgun (WGS) entry which is preliminary data.</text>
</comment>
<feature type="compositionally biased region" description="Basic and acidic residues" evidence="1">
    <location>
        <begin position="93"/>
        <end position="103"/>
    </location>
</feature>
<evidence type="ECO:0000313" key="2">
    <source>
        <dbReference type="EMBL" id="KAJ1113537.1"/>
    </source>
</evidence>
<feature type="compositionally biased region" description="Basic and acidic residues" evidence="1">
    <location>
        <begin position="393"/>
        <end position="415"/>
    </location>
</feature>
<feature type="compositionally biased region" description="Basic and acidic residues" evidence="1">
    <location>
        <begin position="41"/>
        <end position="59"/>
    </location>
</feature>
<feature type="compositionally biased region" description="Low complexity" evidence="1">
    <location>
        <begin position="104"/>
        <end position="118"/>
    </location>
</feature>
<feature type="compositionally biased region" description="Basic and acidic residues" evidence="1">
    <location>
        <begin position="119"/>
        <end position="130"/>
    </location>
</feature>
<sequence length="441" mass="50331">MVDMCQEGREVYLFIEAEAHIGILRRALFNFEEADYIAQKEAQERDGSEGDPRETHESSEDSEEEGPQSTPQGDSDPEELDTEGEDDWPGMPVEREDPIDRESLTGSLRSSSATSHSLSPEELRDRREERDQRLQLARLAVEERQAEVEKALVQERMAEAERAFARERLALERSLTNLDSPVMQGKSSGGSICSVRHNPYLPTDLVPGFKQGDAMRQWLREYEESVVACRIPEKDWGTVLESYIPEVERDVLLAPEGSDRQGYPNNRKAQIEKYGLTPEDYRLRFRGSRKRSHQSWEDFMGTCRKALKGWVEGSRATTYEGLFSLILREHMFRCCFSELRQHLSNCEFSDPRELAKEADLWLSARGAGQRPRAVLGSLLEGVGEVLGLLPGAPRREFNQPRQRSERGGCRIHRDLSSSSGLGRYPRGSPRREGSRYRRPIL</sequence>
<dbReference type="Gene3D" id="1.10.4020.10">
    <property type="entry name" value="DNA breaking-rejoining enzymes"/>
    <property type="match status" value="1"/>
</dbReference>
<evidence type="ECO:0000256" key="1">
    <source>
        <dbReference type="SAM" id="MobiDB-lite"/>
    </source>
</evidence>
<evidence type="ECO:0000313" key="3">
    <source>
        <dbReference type="Proteomes" id="UP001066276"/>
    </source>
</evidence>
<dbReference type="EMBL" id="JANPWB010000012">
    <property type="protein sequence ID" value="KAJ1113537.1"/>
    <property type="molecule type" value="Genomic_DNA"/>
</dbReference>
<dbReference type="SUPFAM" id="SSF47353">
    <property type="entry name" value="Retrovirus capsid dimerization domain-like"/>
    <property type="match status" value="1"/>
</dbReference>
<protein>
    <recommendedName>
        <fullName evidence="4">SCAN box domain-containing protein</fullName>
    </recommendedName>
</protein>
<dbReference type="Proteomes" id="UP001066276">
    <property type="component" value="Chromosome 8"/>
</dbReference>
<reference evidence="2" key="1">
    <citation type="journal article" date="2022" name="bioRxiv">
        <title>Sequencing and chromosome-scale assembly of the giantPleurodeles waltlgenome.</title>
        <authorList>
            <person name="Brown T."/>
            <person name="Elewa A."/>
            <person name="Iarovenko S."/>
            <person name="Subramanian E."/>
            <person name="Araus A.J."/>
            <person name="Petzold A."/>
            <person name="Susuki M."/>
            <person name="Suzuki K.-i.T."/>
            <person name="Hayashi T."/>
            <person name="Toyoda A."/>
            <person name="Oliveira C."/>
            <person name="Osipova E."/>
            <person name="Leigh N.D."/>
            <person name="Simon A."/>
            <person name="Yun M.H."/>
        </authorList>
    </citation>
    <scope>NUCLEOTIDE SEQUENCE</scope>
    <source>
        <strain evidence="2">20211129_DDA</strain>
        <tissue evidence="2">Liver</tissue>
    </source>
</reference>
<dbReference type="InterPro" id="IPR038269">
    <property type="entry name" value="SCAN_sf"/>
</dbReference>
<dbReference type="AlphaFoldDB" id="A0AAV7NG47"/>